<dbReference type="AlphaFoldDB" id="A0AAW2I910"/>
<evidence type="ECO:0000256" key="1">
    <source>
        <dbReference type="SAM" id="MobiDB-lite"/>
    </source>
</evidence>
<dbReference type="EMBL" id="JARGDH010000001">
    <property type="protein sequence ID" value="KAL0278694.1"/>
    <property type="molecule type" value="Genomic_DNA"/>
</dbReference>
<name>A0AAW2I910_9NEOP</name>
<reference evidence="3" key="1">
    <citation type="journal article" date="2024" name="Gigascience">
        <title>Chromosome-level genome of the poultry shaft louse Menopon gallinae provides insight into the host-switching and adaptive evolution of parasitic lice.</title>
        <authorList>
            <person name="Xu Y."/>
            <person name="Ma L."/>
            <person name="Liu S."/>
            <person name="Liang Y."/>
            <person name="Liu Q."/>
            <person name="He Z."/>
            <person name="Tian L."/>
            <person name="Duan Y."/>
            <person name="Cai W."/>
            <person name="Li H."/>
            <person name="Song F."/>
        </authorList>
    </citation>
    <scope>NUCLEOTIDE SEQUENCE</scope>
    <source>
        <strain evidence="3">Cailab_2023a</strain>
    </source>
</reference>
<evidence type="ECO:0000256" key="2">
    <source>
        <dbReference type="SAM" id="Phobius"/>
    </source>
</evidence>
<evidence type="ECO:0000313" key="3">
    <source>
        <dbReference type="EMBL" id="KAL0278694.1"/>
    </source>
</evidence>
<sequence>MESVNNNKESFELLRGTPDSNSGSEVSEIVFPAKKKRFRRRLRNNPSTKHEDLTNECRCGASTVSLTLFCAVLICWLVTLTWLAVVLHGQLNRLNTDVAKGKMIL</sequence>
<feature type="transmembrane region" description="Helical" evidence="2">
    <location>
        <begin position="66"/>
        <end position="87"/>
    </location>
</feature>
<keyword evidence="2" id="KW-0472">Membrane</keyword>
<feature type="region of interest" description="Disordered" evidence="1">
    <location>
        <begin position="1"/>
        <end position="26"/>
    </location>
</feature>
<accession>A0AAW2I910</accession>
<protein>
    <submittedName>
        <fullName evidence="3">Uncharacterized protein</fullName>
    </submittedName>
</protein>
<organism evidence="3">
    <name type="scientific">Menopon gallinae</name>
    <name type="common">poultry shaft louse</name>
    <dbReference type="NCBI Taxonomy" id="328185"/>
    <lineage>
        <taxon>Eukaryota</taxon>
        <taxon>Metazoa</taxon>
        <taxon>Ecdysozoa</taxon>
        <taxon>Arthropoda</taxon>
        <taxon>Hexapoda</taxon>
        <taxon>Insecta</taxon>
        <taxon>Pterygota</taxon>
        <taxon>Neoptera</taxon>
        <taxon>Paraneoptera</taxon>
        <taxon>Psocodea</taxon>
        <taxon>Troctomorpha</taxon>
        <taxon>Phthiraptera</taxon>
        <taxon>Amblycera</taxon>
        <taxon>Menoponidae</taxon>
        <taxon>Menopon</taxon>
    </lineage>
</organism>
<keyword evidence="2" id="KW-1133">Transmembrane helix</keyword>
<gene>
    <name evidence="3" type="ORF">PYX00_000440</name>
</gene>
<comment type="caution">
    <text evidence="3">The sequence shown here is derived from an EMBL/GenBank/DDBJ whole genome shotgun (WGS) entry which is preliminary data.</text>
</comment>
<keyword evidence="2" id="KW-0812">Transmembrane</keyword>
<proteinExistence type="predicted"/>